<evidence type="ECO:0000313" key="2">
    <source>
        <dbReference type="Proteomes" id="UP001055879"/>
    </source>
</evidence>
<accession>A0ACB9FPU3</accession>
<organism evidence="1 2">
    <name type="scientific">Arctium lappa</name>
    <name type="common">Greater burdock</name>
    <name type="synonym">Lappa major</name>
    <dbReference type="NCBI Taxonomy" id="4217"/>
    <lineage>
        <taxon>Eukaryota</taxon>
        <taxon>Viridiplantae</taxon>
        <taxon>Streptophyta</taxon>
        <taxon>Embryophyta</taxon>
        <taxon>Tracheophyta</taxon>
        <taxon>Spermatophyta</taxon>
        <taxon>Magnoliopsida</taxon>
        <taxon>eudicotyledons</taxon>
        <taxon>Gunneridae</taxon>
        <taxon>Pentapetalae</taxon>
        <taxon>asterids</taxon>
        <taxon>campanulids</taxon>
        <taxon>Asterales</taxon>
        <taxon>Asteraceae</taxon>
        <taxon>Carduoideae</taxon>
        <taxon>Cardueae</taxon>
        <taxon>Arctiinae</taxon>
        <taxon>Arctium</taxon>
    </lineage>
</organism>
<gene>
    <name evidence="1" type="ORF">L6452_03777</name>
</gene>
<protein>
    <submittedName>
        <fullName evidence="1">Uncharacterized protein</fullName>
    </submittedName>
</protein>
<dbReference type="EMBL" id="CM042047">
    <property type="protein sequence ID" value="KAI3772587.1"/>
    <property type="molecule type" value="Genomic_DNA"/>
</dbReference>
<comment type="caution">
    <text evidence="1">The sequence shown here is derived from an EMBL/GenBank/DDBJ whole genome shotgun (WGS) entry which is preliminary data.</text>
</comment>
<reference evidence="1 2" key="2">
    <citation type="journal article" date="2022" name="Mol. Ecol. Resour.">
        <title>The genomes of chicory, endive, great burdock and yacon provide insights into Asteraceae paleo-polyploidization history and plant inulin production.</title>
        <authorList>
            <person name="Fan W."/>
            <person name="Wang S."/>
            <person name="Wang H."/>
            <person name="Wang A."/>
            <person name="Jiang F."/>
            <person name="Liu H."/>
            <person name="Zhao H."/>
            <person name="Xu D."/>
            <person name="Zhang Y."/>
        </authorList>
    </citation>
    <scope>NUCLEOTIDE SEQUENCE [LARGE SCALE GENOMIC DNA]</scope>
    <source>
        <strain evidence="2">cv. Niubang</strain>
    </source>
</reference>
<reference evidence="2" key="1">
    <citation type="journal article" date="2022" name="Mol. Ecol. Resour.">
        <title>The genomes of chicory, endive, great burdock and yacon provide insights into Asteraceae palaeo-polyploidization history and plant inulin production.</title>
        <authorList>
            <person name="Fan W."/>
            <person name="Wang S."/>
            <person name="Wang H."/>
            <person name="Wang A."/>
            <person name="Jiang F."/>
            <person name="Liu H."/>
            <person name="Zhao H."/>
            <person name="Xu D."/>
            <person name="Zhang Y."/>
        </authorList>
    </citation>
    <scope>NUCLEOTIDE SEQUENCE [LARGE SCALE GENOMIC DNA]</scope>
    <source>
        <strain evidence="2">cv. Niubang</strain>
    </source>
</reference>
<keyword evidence="2" id="KW-1185">Reference proteome</keyword>
<sequence length="101" mass="11032">MSTPQPKAKYAHLINTIGQDGADLSLQEPKTSSAEDLFGRRHLRKPKISQSSEVEDLSVLGAEDLSVLGAEDLSMLRAEDLSVFRSPKISSATKDFLIFKA</sequence>
<proteinExistence type="predicted"/>
<dbReference type="Proteomes" id="UP001055879">
    <property type="component" value="Linkage Group LG01"/>
</dbReference>
<evidence type="ECO:0000313" key="1">
    <source>
        <dbReference type="EMBL" id="KAI3772587.1"/>
    </source>
</evidence>
<name>A0ACB9FPU3_ARCLA</name>